<dbReference type="RefSeq" id="WP_250722872.1">
    <property type="nucleotide sequence ID" value="NZ_CP098400.1"/>
</dbReference>
<sequence>MKQVRIKDIAKLSGFSIGTVDRVLHNRGEVAADTKEKILKIARELDYKPNIVAQALTTKKQYKIAVLIPRADKDNSFWAMHPAGINKALNELRPFKVNVSYYLFELHNEADFLSKAEDLLNDEPEGVILAPILRKESLHICSRLEEKGVPYIFIDSHIENCGNLSFLGENAYKSGRVAASLVDFGVGADNDILVVNIAKDLENTRHLYSRTRGFMNYFGEGGRNKGRKITVEIESSNMDTVRQKLNKVFADYPDIGAILVSSAKTHIVASYLEEKGLKDIILVGYEMTKENLDFLKHGIINFLIGQRPVESSEKALKMMFEHLTTGKTFSKEEFQPVEIINPENADF</sequence>
<evidence type="ECO:0000313" key="6">
    <source>
        <dbReference type="Proteomes" id="UP001056426"/>
    </source>
</evidence>
<proteinExistence type="predicted"/>
<gene>
    <name evidence="5" type="ORF">M9189_10010</name>
</gene>
<dbReference type="SUPFAM" id="SSF47413">
    <property type="entry name" value="lambda repressor-like DNA-binding domains"/>
    <property type="match status" value="1"/>
</dbReference>
<dbReference type="Gene3D" id="3.40.50.2300">
    <property type="match status" value="2"/>
</dbReference>
<evidence type="ECO:0000256" key="3">
    <source>
        <dbReference type="ARBA" id="ARBA00023163"/>
    </source>
</evidence>
<dbReference type="InterPro" id="IPR025997">
    <property type="entry name" value="SBP_2_dom"/>
</dbReference>
<dbReference type="InterPro" id="IPR000843">
    <property type="entry name" value="HTH_LacI"/>
</dbReference>
<dbReference type="EMBL" id="CP098400">
    <property type="protein sequence ID" value="URW79187.1"/>
    <property type="molecule type" value="Genomic_DNA"/>
</dbReference>
<dbReference type="Pfam" id="PF13407">
    <property type="entry name" value="Peripla_BP_4"/>
    <property type="match status" value="1"/>
</dbReference>
<dbReference type="Gene3D" id="1.10.260.40">
    <property type="entry name" value="lambda repressor-like DNA-binding domains"/>
    <property type="match status" value="1"/>
</dbReference>
<dbReference type="Pfam" id="PF00356">
    <property type="entry name" value="LacI"/>
    <property type="match status" value="1"/>
</dbReference>
<dbReference type="SMART" id="SM00354">
    <property type="entry name" value="HTH_LACI"/>
    <property type="match status" value="1"/>
</dbReference>
<evidence type="ECO:0000259" key="4">
    <source>
        <dbReference type="PROSITE" id="PS50932"/>
    </source>
</evidence>
<reference evidence="5" key="1">
    <citation type="submission" date="2022-05" db="EMBL/GenBank/DDBJ databases">
        <authorList>
            <person name="Sun X."/>
        </authorList>
    </citation>
    <scope>NUCLEOTIDE SEQUENCE</scope>
    <source>
        <strain evidence="5">Ai-910</strain>
    </source>
</reference>
<dbReference type="GO" id="GO:0000976">
    <property type="term" value="F:transcription cis-regulatory region binding"/>
    <property type="evidence" value="ECO:0007669"/>
    <property type="project" value="TreeGrafter"/>
</dbReference>
<evidence type="ECO:0000256" key="2">
    <source>
        <dbReference type="ARBA" id="ARBA00023125"/>
    </source>
</evidence>
<feature type="domain" description="HTH lacI-type" evidence="4">
    <location>
        <begin position="4"/>
        <end position="58"/>
    </location>
</feature>
<keyword evidence="2 5" id="KW-0238">DNA-binding</keyword>
<dbReference type="InterPro" id="IPR028082">
    <property type="entry name" value="Peripla_BP_I"/>
</dbReference>
<reference evidence="5" key="2">
    <citation type="submission" date="2022-06" db="EMBL/GenBank/DDBJ databases">
        <title>Xiashengella guii gen. nov. sp. nov., a bacterium isolated form anaerobic digestion tank.</title>
        <authorList>
            <person name="Huang H."/>
        </authorList>
    </citation>
    <scope>NUCLEOTIDE SEQUENCE</scope>
    <source>
        <strain evidence="5">Ai-910</strain>
    </source>
</reference>
<protein>
    <submittedName>
        <fullName evidence="5">LacI family DNA-binding transcriptional regulator</fullName>
    </submittedName>
</protein>
<keyword evidence="6" id="KW-1185">Reference proteome</keyword>
<dbReference type="AlphaFoldDB" id="A0A9J6ZNG4"/>
<name>A0A9J6ZNG4_9BACT</name>
<keyword evidence="1" id="KW-0805">Transcription regulation</keyword>
<dbReference type="Proteomes" id="UP001056426">
    <property type="component" value="Chromosome"/>
</dbReference>
<dbReference type="CDD" id="cd01392">
    <property type="entry name" value="HTH_LacI"/>
    <property type="match status" value="1"/>
</dbReference>
<evidence type="ECO:0000313" key="5">
    <source>
        <dbReference type="EMBL" id="URW79187.1"/>
    </source>
</evidence>
<dbReference type="InterPro" id="IPR010982">
    <property type="entry name" value="Lambda_DNA-bd_dom_sf"/>
</dbReference>
<evidence type="ECO:0000256" key="1">
    <source>
        <dbReference type="ARBA" id="ARBA00023015"/>
    </source>
</evidence>
<dbReference type="SUPFAM" id="SSF53822">
    <property type="entry name" value="Periplasmic binding protein-like I"/>
    <property type="match status" value="1"/>
</dbReference>
<accession>A0A9J6ZNG4</accession>
<dbReference type="PANTHER" id="PTHR30146">
    <property type="entry name" value="LACI-RELATED TRANSCRIPTIONAL REPRESSOR"/>
    <property type="match status" value="1"/>
</dbReference>
<dbReference type="KEGG" id="alkq:M9189_10010"/>
<organism evidence="5 6">
    <name type="scientific">Xiashengella succiniciproducens</name>
    <dbReference type="NCBI Taxonomy" id="2949635"/>
    <lineage>
        <taxon>Bacteria</taxon>
        <taxon>Pseudomonadati</taxon>
        <taxon>Bacteroidota</taxon>
        <taxon>Bacteroidia</taxon>
        <taxon>Marinilabiliales</taxon>
        <taxon>Marinilabiliaceae</taxon>
        <taxon>Xiashengella</taxon>
    </lineage>
</organism>
<dbReference type="PANTHER" id="PTHR30146:SF144">
    <property type="entry name" value="LACI-FAMILY TRANSCRIPTION REGULATOR"/>
    <property type="match status" value="1"/>
</dbReference>
<dbReference type="PROSITE" id="PS50932">
    <property type="entry name" value="HTH_LACI_2"/>
    <property type="match status" value="1"/>
</dbReference>
<keyword evidence="3" id="KW-0804">Transcription</keyword>
<dbReference type="GO" id="GO:0003700">
    <property type="term" value="F:DNA-binding transcription factor activity"/>
    <property type="evidence" value="ECO:0007669"/>
    <property type="project" value="TreeGrafter"/>
</dbReference>